<gene>
    <name evidence="5" type="primary">rplY</name>
    <name evidence="5" type="synonym">ctc</name>
    <name evidence="9" type="ORF">KC729_17550</name>
</gene>
<feature type="domain" description="Large ribosomal subunit protein bL25 beta" evidence="8">
    <location>
        <begin position="104"/>
        <end position="185"/>
    </location>
</feature>
<dbReference type="GO" id="GO:0006412">
    <property type="term" value="P:translation"/>
    <property type="evidence" value="ECO:0007669"/>
    <property type="project" value="UniProtKB-UniRule"/>
</dbReference>
<dbReference type="InterPro" id="IPR020056">
    <property type="entry name" value="Rbsml_bL25/Gln-tRNA_synth_N"/>
</dbReference>
<comment type="subunit">
    <text evidence="5">Part of the 50S ribosomal subunit; part of the 5S rRNA/L5/L18/L25 subcomplex. Contacts the 5S rRNA. Binds to the 5S rRNA independently of L5 and L18.</text>
</comment>
<dbReference type="Gene3D" id="2.170.120.20">
    <property type="entry name" value="Ribosomal protein L25, beta domain"/>
    <property type="match status" value="1"/>
</dbReference>
<dbReference type="Gene3D" id="2.40.240.10">
    <property type="entry name" value="Ribosomal Protein L25, Chain P"/>
    <property type="match status" value="1"/>
</dbReference>
<evidence type="ECO:0000313" key="10">
    <source>
        <dbReference type="Proteomes" id="UP000697710"/>
    </source>
</evidence>
<comment type="similarity">
    <text evidence="5">Belongs to the bacterial ribosomal protein bL25 family. CTC subfamily.</text>
</comment>
<reference evidence="9" key="1">
    <citation type="submission" date="2020-04" db="EMBL/GenBank/DDBJ databases">
        <authorList>
            <person name="Zhang T."/>
        </authorList>
    </citation>
    <scope>NUCLEOTIDE SEQUENCE</scope>
    <source>
        <strain evidence="9">HKST-UBA01</strain>
    </source>
</reference>
<keyword evidence="4 5" id="KW-0687">Ribonucleoprotein</keyword>
<dbReference type="GO" id="GO:0008097">
    <property type="term" value="F:5S rRNA binding"/>
    <property type="evidence" value="ECO:0007669"/>
    <property type="project" value="InterPro"/>
</dbReference>
<comment type="function">
    <text evidence="5">This is one of the proteins that binds to the 5S RNA in the ribosome where it forms part of the central protuberance.</text>
</comment>
<dbReference type="InterPro" id="IPR029751">
    <property type="entry name" value="Ribosomal_L25_dom"/>
</dbReference>
<dbReference type="HAMAP" id="MF_01334">
    <property type="entry name" value="Ribosomal_bL25_CTC"/>
    <property type="match status" value="1"/>
</dbReference>
<keyword evidence="1 5" id="KW-0699">rRNA-binding</keyword>
<comment type="caution">
    <text evidence="9">The sequence shown here is derived from an EMBL/GenBank/DDBJ whole genome shotgun (WGS) entry which is preliminary data.</text>
</comment>
<dbReference type="GO" id="GO:0003735">
    <property type="term" value="F:structural constituent of ribosome"/>
    <property type="evidence" value="ECO:0007669"/>
    <property type="project" value="InterPro"/>
</dbReference>
<dbReference type="InterPro" id="IPR001021">
    <property type="entry name" value="Ribosomal_bL25_long"/>
</dbReference>
<evidence type="ECO:0000256" key="4">
    <source>
        <dbReference type="ARBA" id="ARBA00023274"/>
    </source>
</evidence>
<dbReference type="AlphaFoldDB" id="A0A956M1K7"/>
<name>A0A956M1K7_UNCEI</name>
<dbReference type="InterPro" id="IPR011035">
    <property type="entry name" value="Ribosomal_bL25/Gln-tRNA_synth"/>
</dbReference>
<feature type="domain" description="Large ribosomal subunit protein bL25 L25" evidence="7">
    <location>
        <begin position="6"/>
        <end position="95"/>
    </location>
</feature>
<evidence type="ECO:0000256" key="1">
    <source>
        <dbReference type="ARBA" id="ARBA00022730"/>
    </source>
</evidence>
<dbReference type="InterPro" id="IPR037121">
    <property type="entry name" value="Ribosomal_bL25_C"/>
</dbReference>
<evidence type="ECO:0000256" key="2">
    <source>
        <dbReference type="ARBA" id="ARBA00022884"/>
    </source>
</evidence>
<dbReference type="EMBL" id="JAGQHR010000720">
    <property type="protein sequence ID" value="MCA9729496.1"/>
    <property type="molecule type" value="Genomic_DNA"/>
</dbReference>
<dbReference type="CDD" id="cd00495">
    <property type="entry name" value="Ribosomal_L25_TL5_CTC"/>
    <property type="match status" value="1"/>
</dbReference>
<evidence type="ECO:0000256" key="5">
    <source>
        <dbReference type="HAMAP-Rule" id="MF_01334"/>
    </source>
</evidence>
<dbReference type="Proteomes" id="UP000697710">
    <property type="component" value="Unassembled WGS sequence"/>
</dbReference>
<dbReference type="PANTHER" id="PTHR33284:SF1">
    <property type="entry name" value="RIBOSOMAL PROTEIN L25_GLN-TRNA SYNTHETASE, ANTI-CODON-BINDING DOMAIN-CONTAINING PROTEIN"/>
    <property type="match status" value="1"/>
</dbReference>
<dbReference type="NCBIfam" id="TIGR00731">
    <property type="entry name" value="bL25_bact_ctc"/>
    <property type="match status" value="1"/>
</dbReference>
<organism evidence="9 10">
    <name type="scientific">Eiseniibacteriota bacterium</name>
    <dbReference type="NCBI Taxonomy" id="2212470"/>
    <lineage>
        <taxon>Bacteria</taxon>
        <taxon>Candidatus Eiseniibacteriota</taxon>
    </lineage>
</organism>
<dbReference type="InterPro" id="IPR020930">
    <property type="entry name" value="Ribosomal_uL5_bac-type"/>
</dbReference>
<proteinExistence type="inferred from homology"/>
<keyword evidence="2 5" id="KW-0694">RNA-binding</keyword>
<dbReference type="InterPro" id="IPR020057">
    <property type="entry name" value="Ribosomal_bL25_b-dom"/>
</dbReference>
<dbReference type="Pfam" id="PF14693">
    <property type="entry name" value="Ribosomal_TL5_C"/>
    <property type="match status" value="1"/>
</dbReference>
<sequence length="209" mass="22633">MDTVRINVSKRELRGKGGARASRRAGRVPGILYGPDENVALAVDHQELDRVLRSVSSGNAILDLEMEGRESEDIKAIIKEVQRHPVTEAVVHFDLEHIRMDQRVRVHVPLHLIGTPAGVKEGGILEHLARDIELDCVAAKIPASIDVDVTNLERNDSIHVRDLALDPDMHIMNPPDQVIAMVVSPATETEEKPAEGGATPASGAAAPAE</sequence>
<feature type="compositionally biased region" description="Low complexity" evidence="6">
    <location>
        <begin position="195"/>
        <end position="209"/>
    </location>
</feature>
<dbReference type="PANTHER" id="PTHR33284">
    <property type="entry name" value="RIBOSOMAL PROTEIN L25/GLN-TRNA SYNTHETASE, ANTI-CODON-BINDING DOMAIN-CONTAINING PROTEIN"/>
    <property type="match status" value="1"/>
</dbReference>
<dbReference type="GO" id="GO:0022625">
    <property type="term" value="C:cytosolic large ribosomal subunit"/>
    <property type="evidence" value="ECO:0007669"/>
    <property type="project" value="TreeGrafter"/>
</dbReference>
<evidence type="ECO:0000259" key="7">
    <source>
        <dbReference type="Pfam" id="PF01386"/>
    </source>
</evidence>
<evidence type="ECO:0000313" key="9">
    <source>
        <dbReference type="EMBL" id="MCA9729496.1"/>
    </source>
</evidence>
<dbReference type="SUPFAM" id="SSF50715">
    <property type="entry name" value="Ribosomal protein L25-like"/>
    <property type="match status" value="1"/>
</dbReference>
<evidence type="ECO:0000256" key="6">
    <source>
        <dbReference type="SAM" id="MobiDB-lite"/>
    </source>
</evidence>
<evidence type="ECO:0000259" key="8">
    <source>
        <dbReference type="Pfam" id="PF14693"/>
    </source>
</evidence>
<keyword evidence="3 5" id="KW-0689">Ribosomal protein</keyword>
<protein>
    <recommendedName>
        <fullName evidence="5">Large ribosomal subunit protein bL25</fullName>
    </recommendedName>
    <alternativeName>
        <fullName evidence="5">General stress protein CTC</fullName>
    </alternativeName>
</protein>
<reference evidence="9" key="2">
    <citation type="journal article" date="2021" name="Microbiome">
        <title>Successional dynamics and alternative stable states in a saline activated sludge microbial community over 9 years.</title>
        <authorList>
            <person name="Wang Y."/>
            <person name="Ye J."/>
            <person name="Ju F."/>
            <person name="Liu L."/>
            <person name="Boyd J.A."/>
            <person name="Deng Y."/>
            <person name="Parks D.H."/>
            <person name="Jiang X."/>
            <person name="Yin X."/>
            <person name="Woodcroft B.J."/>
            <person name="Tyson G.W."/>
            <person name="Hugenholtz P."/>
            <person name="Polz M.F."/>
            <person name="Zhang T."/>
        </authorList>
    </citation>
    <scope>NUCLEOTIDE SEQUENCE</scope>
    <source>
        <strain evidence="9">HKST-UBA01</strain>
    </source>
</reference>
<accession>A0A956M1K7</accession>
<evidence type="ECO:0000256" key="3">
    <source>
        <dbReference type="ARBA" id="ARBA00022980"/>
    </source>
</evidence>
<dbReference type="Pfam" id="PF01386">
    <property type="entry name" value="Ribosomal_L25p"/>
    <property type="match status" value="1"/>
</dbReference>
<feature type="region of interest" description="Disordered" evidence="6">
    <location>
        <begin position="185"/>
        <end position="209"/>
    </location>
</feature>